<dbReference type="SUPFAM" id="SSF52833">
    <property type="entry name" value="Thioredoxin-like"/>
    <property type="match status" value="1"/>
</dbReference>
<evidence type="ECO:0000256" key="7">
    <source>
        <dbReference type="ARBA" id="ARBA00022989"/>
    </source>
</evidence>
<feature type="transmembrane region" description="Helical" evidence="9">
    <location>
        <begin position="285"/>
        <end position="303"/>
    </location>
</feature>
<accession>A0A060SXQ9</accession>
<dbReference type="PANTHER" id="PTHR12692">
    <property type="entry name" value="DOLICHYL-DIPHOSPHOOLIGOSACCHARIDE--PROTEIN GLYCOSYLTRANSFERASE-RELATED"/>
    <property type="match status" value="1"/>
</dbReference>
<evidence type="ECO:0000313" key="11">
    <source>
        <dbReference type="EMBL" id="CDP33309.1"/>
    </source>
</evidence>
<dbReference type="Pfam" id="PF04756">
    <property type="entry name" value="OST3_OST6"/>
    <property type="match status" value="1"/>
</dbReference>
<keyword evidence="6" id="KW-0256">Endoplasmic reticulum</keyword>
<keyword evidence="4 9" id="KW-0812">Transmembrane</keyword>
<evidence type="ECO:0000256" key="8">
    <source>
        <dbReference type="ARBA" id="ARBA00023136"/>
    </source>
</evidence>
<dbReference type="PANTHER" id="PTHR12692:SF0">
    <property type="entry name" value="GH11935P"/>
    <property type="match status" value="1"/>
</dbReference>
<dbReference type="AlphaFoldDB" id="A0A060SXQ9"/>
<reference evidence="11" key="1">
    <citation type="submission" date="2014-02" db="EMBL/GenBank/DDBJ databases">
        <authorList>
            <person name="Genoscope - CEA"/>
        </authorList>
    </citation>
    <scope>NUCLEOTIDE SEQUENCE</scope>
    <source>
        <strain evidence="11">LS3</strain>
    </source>
</reference>
<dbReference type="GO" id="GO:0018279">
    <property type="term" value="P:protein N-linked glycosylation via asparagine"/>
    <property type="evidence" value="ECO:0007669"/>
    <property type="project" value="TreeGrafter"/>
</dbReference>
<feature type="transmembrane region" description="Helical" evidence="9">
    <location>
        <begin position="256"/>
        <end position="273"/>
    </location>
</feature>
<evidence type="ECO:0000256" key="10">
    <source>
        <dbReference type="SAM" id="SignalP"/>
    </source>
</evidence>
<feature type="signal peptide" evidence="10">
    <location>
        <begin position="1"/>
        <end position="18"/>
    </location>
</feature>
<keyword evidence="5 10" id="KW-0732">Signal</keyword>
<dbReference type="PhylomeDB" id="A0A060SXQ9"/>
<dbReference type="InterPro" id="IPR021149">
    <property type="entry name" value="OligosaccharylTrfase_OST3/OST6"/>
</dbReference>
<comment type="function">
    <text evidence="1">Subunit of the oligosaccharyl transferase (OST) complex that catalyzes the initial transfer of a defined glycan (Glc(3)Man(9)GlcNAc(2) in eukaryotes) from the lipid carrier dolichol-pyrophosphate to an asparagine residue within an Asn-X-Ser/Thr consensus motif in nascent polypeptide chains, the first step in protein N-glycosylation. N-glycosylation occurs cotranslationally and the complex associates with the Sec61 complex at the channel-forming translocon complex that mediates protein translocation across the endoplasmic reticulum (ER). All subunits are required for a maximal enzyme activity.</text>
</comment>
<comment type="subcellular location">
    <subcellularLocation>
        <location evidence="2">Endoplasmic reticulum membrane</location>
        <topology evidence="2">Multi-pass membrane protein</topology>
    </subcellularLocation>
</comment>
<evidence type="ECO:0000256" key="9">
    <source>
        <dbReference type="SAM" id="Phobius"/>
    </source>
</evidence>
<keyword evidence="7 9" id="KW-1133">Transmembrane helix</keyword>
<name>A0A060SXQ9_BLAAD</name>
<dbReference type="InterPro" id="IPR036249">
    <property type="entry name" value="Thioredoxin-like_sf"/>
</dbReference>
<feature type="transmembrane region" description="Helical" evidence="9">
    <location>
        <begin position="203"/>
        <end position="222"/>
    </location>
</feature>
<organism evidence="11">
    <name type="scientific">Blastobotrys adeninivorans</name>
    <name type="common">Yeast</name>
    <name type="synonym">Arxula adeninivorans</name>
    <dbReference type="NCBI Taxonomy" id="409370"/>
    <lineage>
        <taxon>Eukaryota</taxon>
        <taxon>Fungi</taxon>
        <taxon>Dikarya</taxon>
        <taxon>Ascomycota</taxon>
        <taxon>Saccharomycotina</taxon>
        <taxon>Dipodascomycetes</taxon>
        <taxon>Dipodascales</taxon>
        <taxon>Trichomonascaceae</taxon>
        <taxon>Blastobotrys</taxon>
    </lineage>
</organism>
<reference evidence="11" key="2">
    <citation type="submission" date="2014-06" db="EMBL/GenBank/DDBJ databases">
        <title>The complete genome of Blastobotrys (Arxula) adeninivorans LS3 - a yeast of biotechnological interest.</title>
        <authorList>
            <person name="Kunze G."/>
            <person name="Gaillardin C."/>
            <person name="Czernicka M."/>
            <person name="Durrens P."/>
            <person name="Martin T."/>
            <person name="Boer E."/>
            <person name="Gabaldon T."/>
            <person name="Cruz J."/>
            <person name="Talla E."/>
            <person name="Marck C."/>
            <person name="Goffeau A."/>
            <person name="Barbe V."/>
            <person name="Baret P."/>
            <person name="Baronian K."/>
            <person name="Beier S."/>
            <person name="Bleykasten C."/>
            <person name="Bode R."/>
            <person name="Casaregola S."/>
            <person name="Despons L."/>
            <person name="Fairhead C."/>
            <person name="Giersberg M."/>
            <person name="Gierski P."/>
            <person name="Hahnel U."/>
            <person name="Hartmann A."/>
            <person name="Jankowska D."/>
            <person name="Jubin C."/>
            <person name="Jung P."/>
            <person name="Lafontaine I."/>
            <person name="Leh-Louis V."/>
            <person name="Lemaire M."/>
            <person name="Marcet-Houben M."/>
            <person name="Mascher M."/>
            <person name="Morel G."/>
            <person name="Richard G.-F."/>
            <person name="Riechen J."/>
            <person name="Sacerdot C."/>
            <person name="Sarkar A."/>
            <person name="Savel G."/>
            <person name="Schacherer J."/>
            <person name="Sherman D."/>
            <person name="Straub M.-L."/>
            <person name="Stein N."/>
            <person name="Thierry A."/>
            <person name="Trautwein-Schult A."/>
            <person name="Westhof E."/>
            <person name="Worch S."/>
            <person name="Dujon B."/>
            <person name="Souciet J.-L."/>
            <person name="Wincker P."/>
            <person name="Scholz U."/>
            <person name="Neuveglise N."/>
        </authorList>
    </citation>
    <scope>NUCLEOTIDE SEQUENCE</scope>
    <source>
        <strain evidence="11">LS3</strain>
    </source>
</reference>
<keyword evidence="8 9" id="KW-0472">Membrane</keyword>
<proteinExistence type="inferred from homology"/>
<protein>
    <submittedName>
        <fullName evidence="11">ARAD1A06556p</fullName>
    </submittedName>
</protein>
<feature type="transmembrane region" description="Helical" evidence="9">
    <location>
        <begin position="174"/>
        <end position="191"/>
    </location>
</feature>
<evidence type="ECO:0000256" key="5">
    <source>
        <dbReference type="ARBA" id="ARBA00022729"/>
    </source>
</evidence>
<feature type="chain" id="PRO_5001587471" evidence="10">
    <location>
        <begin position="19"/>
        <end position="321"/>
    </location>
</feature>
<comment type="similarity">
    <text evidence="3">Belongs to the OST3/OST6 family.</text>
</comment>
<evidence type="ECO:0000256" key="4">
    <source>
        <dbReference type="ARBA" id="ARBA00022692"/>
    </source>
</evidence>
<evidence type="ECO:0000256" key="6">
    <source>
        <dbReference type="ARBA" id="ARBA00022824"/>
    </source>
</evidence>
<dbReference type="GO" id="GO:0008250">
    <property type="term" value="C:oligosaccharyltransferase complex"/>
    <property type="evidence" value="ECO:0007669"/>
    <property type="project" value="TreeGrafter"/>
</dbReference>
<sequence length="321" mass="35443">MRLGVLPLLALQMIVALAAMDASHLKELVNPSTGVIHLNDRNFKEIVGGPRDYTIAVLLTAEGPHFGCGFCKIFGPVFGRVASSWNMEHPEGDGLFFGVADISDSQGTYQSFGLTHAPSVFVFKPIDKPAPHTSGYDIYQFPQSEEQVGPFREHLRKNYGFDVVIKEPVRWDRIGLTIGTVIAAVAVLRMAKEQVQAVLRARQVWMAVSLVAVLMFTAGHMFNMIRRTPYIVGDGKGGAMYFVPGHSNQVAVETQIIAIVYAILAFSTIALIIKVPRLEQDSVQGIVVSALVMTIWFTFSFLVDKFRVKNGGYPYKIFGIF</sequence>
<evidence type="ECO:0000256" key="1">
    <source>
        <dbReference type="ARBA" id="ARBA00002791"/>
    </source>
</evidence>
<dbReference type="Gene3D" id="3.40.30.10">
    <property type="entry name" value="Glutaredoxin"/>
    <property type="match status" value="1"/>
</dbReference>
<evidence type="ECO:0000256" key="2">
    <source>
        <dbReference type="ARBA" id="ARBA00004477"/>
    </source>
</evidence>
<evidence type="ECO:0000256" key="3">
    <source>
        <dbReference type="ARBA" id="ARBA00009561"/>
    </source>
</evidence>
<gene>
    <name evidence="11" type="ORF">GNLVRS02_ARAD1A06556g</name>
</gene>
<dbReference type="EMBL" id="HG937691">
    <property type="protein sequence ID" value="CDP33309.1"/>
    <property type="molecule type" value="Genomic_DNA"/>
</dbReference>